<dbReference type="AlphaFoldDB" id="A0A1I0G0U7"/>
<accession>A0A1I0G0U7</accession>
<dbReference type="Proteomes" id="UP000199095">
    <property type="component" value="Unassembled WGS sequence"/>
</dbReference>
<gene>
    <name evidence="1" type="ORF">SAMN05421676_106175</name>
</gene>
<organism evidence="1 2">
    <name type="scientific">Salinibacillus kushneri</name>
    <dbReference type="NCBI Taxonomy" id="237682"/>
    <lineage>
        <taxon>Bacteria</taxon>
        <taxon>Bacillati</taxon>
        <taxon>Bacillota</taxon>
        <taxon>Bacilli</taxon>
        <taxon>Bacillales</taxon>
        <taxon>Bacillaceae</taxon>
        <taxon>Salinibacillus</taxon>
    </lineage>
</organism>
<dbReference type="Gene3D" id="3.10.105.10">
    <property type="entry name" value="Dipeptide-binding Protein, Domain 3"/>
    <property type="match status" value="1"/>
</dbReference>
<evidence type="ECO:0000313" key="1">
    <source>
        <dbReference type="EMBL" id="SET64441.1"/>
    </source>
</evidence>
<dbReference type="Gene3D" id="3.40.190.10">
    <property type="entry name" value="Periplasmic binding protein-like II"/>
    <property type="match status" value="1"/>
</dbReference>
<dbReference type="SUPFAM" id="SSF53850">
    <property type="entry name" value="Periplasmic binding protein-like II"/>
    <property type="match status" value="1"/>
</dbReference>
<proteinExistence type="predicted"/>
<reference evidence="2" key="1">
    <citation type="submission" date="2016-10" db="EMBL/GenBank/DDBJ databases">
        <authorList>
            <person name="Varghese N."/>
            <person name="Submissions S."/>
        </authorList>
    </citation>
    <scope>NUCLEOTIDE SEQUENCE [LARGE SCALE GENOMIC DNA]</scope>
    <source>
        <strain evidence="2">CGMCC 1.3566</strain>
    </source>
</reference>
<evidence type="ECO:0008006" key="3">
    <source>
        <dbReference type="Google" id="ProtNLM"/>
    </source>
</evidence>
<protein>
    <recommendedName>
        <fullName evidence="3">Peptide/nickel transport system substrate-binding protein</fullName>
    </recommendedName>
</protein>
<dbReference type="EMBL" id="FOHJ01000006">
    <property type="protein sequence ID" value="SET64441.1"/>
    <property type="molecule type" value="Genomic_DNA"/>
</dbReference>
<name>A0A1I0G0U7_9BACI</name>
<keyword evidence="2" id="KW-1185">Reference proteome</keyword>
<evidence type="ECO:0000313" key="2">
    <source>
        <dbReference type="Proteomes" id="UP000199095"/>
    </source>
</evidence>
<dbReference type="STRING" id="237682.SAMN05421676_106175"/>
<sequence>MVYELEDKNALTRDFSIAEHCLKRSCYNGECLRLFTYYGAGNESDVNWIQKELCSQMGIEVSVHFLPYKELHQQRLVDKADMVLGEQLIDENLFYTYLSAFKGNHSLIRQFLSDSFLNEIDILIQSKSEYNLLNSFKELEAQICREYGFIHLYRLQQFAIYSRNLQGIHINAWGWVDYTKLWYKYE</sequence>